<dbReference type="EMBL" id="JFHK01000002">
    <property type="protein sequence ID" value="OAA31856.1"/>
    <property type="molecule type" value="Genomic_DNA"/>
</dbReference>
<dbReference type="STRING" id="1453497.AT15_03260"/>
<accession>A0A182C8J8</accession>
<reference evidence="1 2" key="1">
    <citation type="submission" date="2014-02" db="EMBL/GenBank/DDBJ databases">
        <title>Kosmotoga genome sequencing.</title>
        <authorList>
            <person name="Pollo S.M."/>
            <person name="Charchuk R."/>
            <person name="Nesbo C.L."/>
        </authorList>
    </citation>
    <scope>NUCLEOTIDE SEQUENCE [LARGE SCALE GENOMIC DNA]</scope>
    <source>
        <strain evidence="1 2">S304</strain>
    </source>
</reference>
<dbReference type="InterPro" id="IPR032607">
    <property type="entry name" value="DUF4894"/>
</dbReference>
<dbReference type="Pfam" id="PF16235">
    <property type="entry name" value="DUF4894"/>
    <property type="match status" value="1"/>
</dbReference>
<proteinExistence type="predicted"/>
<evidence type="ECO:0000313" key="1">
    <source>
        <dbReference type="EMBL" id="OAA31856.1"/>
    </source>
</evidence>
<protein>
    <submittedName>
        <fullName evidence="1">Uncharacterized protein</fullName>
    </submittedName>
</protein>
<dbReference type="Proteomes" id="UP000077339">
    <property type="component" value="Unassembled WGS sequence"/>
</dbReference>
<comment type="caution">
    <text evidence="1">The sequence shown here is derived from an EMBL/GenBank/DDBJ whole genome shotgun (WGS) entry which is preliminary data.</text>
</comment>
<name>A0A182C8J8_9BACT</name>
<gene>
    <name evidence="1" type="ORF">AT15_03260</name>
</gene>
<keyword evidence="2" id="KW-1185">Reference proteome</keyword>
<organism evidence="1 2">
    <name type="scientific">Kosmotoga arenicorallina S304</name>
    <dbReference type="NCBI Taxonomy" id="1453497"/>
    <lineage>
        <taxon>Bacteria</taxon>
        <taxon>Thermotogati</taxon>
        <taxon>Thermotogota</taxon>
        <taxon>Thermotogae</taxon>
        <taxon>Kosmotogales</taxon>
        <taxon>Kosmotogaceae</taxon>
        <taxon>Kosmotoga</taxon>
    </lineage>
</organism>
<sequence>MLVEVVFTEPHEVVTRLYTLDDNQARKIIFPYAFRRKWRIDIIIPPGVEKIGEGKYLLDSARYIVYLDGRYYWMGRKQLVDFAVQDEIERFPIISGLEFTKEESGYTLAKSDEPFFRVIDSIYGNTMFLRRLSGVDYKSGTLFFRRGVVLKVFDWETLLEKQQEVIEEIINAEDTSEYLLFSDGKLMRVR</sequence>
<evidence type="ECO:0000313" key="2">
    <source>
        <dbReference type="Proteomes" id="UP000077339"/>
    </source>
</evidence>
<dbReference type="AlphaFoldDB" id="A0A182C8J8"/>
<dbReference type="PATRIC" id="fig|1453497.3.peg.641"/>